<evidence type="ECO:0000256" key="4">
    <source>
        <dbReference type="ARBA" id="ARBA00023004"/>
    </source>
</evidence>
<evidence type="ECO:0000256" key="3">
    <source>
        <dbReference type="ARBA" id="ARBA00023002"/>
    </source>
</evidence>
<dbReference type="GO" id="GO:0016705">
    <property type="term" value="F:oxidoreductase activity, acting on paired donors, with incorporation or reduction of molecular oxygen"/>
    <property type="evidence" value="ECO:0007669"/>
    <property type="project" value="UniProtKB-ARBA"/>
</dbReference>
<dbReference type="OrthoDB" id="5243643at2"/>
<keyword evidence="5" id="KW-0411">Iron-sulfur</keyword>
<evidence type="ECO:0000256" key="5">
    <source>
        <dbReference type="ARBA" id="ARBA00023014"/>
    </source>
</evidence>
<keyword evidence="7" id="KW-0223">Dioxygenase</keyword>
<keyword evidence="8" id="KW-1185">Reference proteome</keyword>
<dbReference type="GO" id="GO:0046872">
    <property type="term" value="F:metal ion binding"/>
    <property type="evidence" value="ECO:0007669"/>
    <property type="project" value="UniProtKB-KW"/>
</dbReference>
<accession>A0A4Z1CG69</accession>
<dbReference type="EMBL" id="SRRO01000001">
    <property type="protein sequence ID" value="TGN64758.1"/>
    <property type="molecule type" value="Genomic_DNA"/>
</dbReference>
<reference evidence="7 8" key="1">
    <citation type="submission" date="2019-04" db="EMBL/GenBank/DDBJ databases">
        <title>Three New Species of Nocardioides, Nocardioides euryhalodurans sp. nov., Nocardioides seonyuensis sp. nov. and Nocardioides eburneoflavus sp. nov. Isolated from Soil.</title>
        <authorList>
            <person name="Roh S.G."/>
            <person name="Lee C."/>
            <person name="Kim M.-K."/>
            <person name="Kim S.B."/>
        </authorList>
    </citation>
    <scope>NUCLEOTIDE SEQUENCE [LARGE SCALE GENOMIC DNA]</scope>
    <source>
        <strain evidence="7 8">MMS17-SY213</strain>
    </source>
</reference>
<keyword evidence="1" id="KW-0001">2Fe-2S</keyword>
<dbReference type="Gene3D" id="3.90.380.10">
    <property type="entry name" value="Naphthalene 1,2-dioxygenase Alpha Subunit, Chain A, domain 1"/>
    <property type="match status" value="1"/>
</dbReference>
<organism evidence="7 8">
    <name type="scientific">Nocardioides eburneiflavus</name>
    <dbReference type="NCBI Taxonomy" id="2518372"/>
    <lineage>
        <taxon>Bacteria</taxon>
        <taxon>Bacillati</taxon>
        <taxon>Actinomycetota</taxon>
        <taxon>Actinomycetes</taxon>
        <taxon>Propionibacteriales</taxon>
        <taxon>Nocardioidaceae</taxon>
        <taxon>Nocardioides</taxon>
    </lineage>
</organism>
<proteinExistence type="predicted"/>
<dbReference type="PANTHER" id="PTHR21266:SF60">
    <property type="entry name" value="3-KETOSTEROID-9-ALPHA-MONOOXYGENASE, OXYGENASE COMPONENT"/>
    <property type="match status" value="1"/>
</dbReference>
<protein>
    <submittedName>
        <fullName evidence="7">Aromatic ring-hydroxylating dioxygenase subunit alpha</fullName>
    </submittedName>
</protein>
<evidence type="ECO:0000256" key="1">
    <source>
        <dbReference type="ARBA" id="ARBA00022714"/>
    </source>
</evidence>
<evidence type="ECO:0000313" key="7">
    <source>
        <dbReference type="EMBL" id="TGN64758.1"/>
    </source>
</evidence>
<dbReference type="GO" id="GO:0051537">
    <property type="term" value="F:2 iron, 2 sulfur cluster binding"/>
    <property type="evidence" value="ECO:0007669"/>
    <property type="project" value="UniProtKB-KW"/>
</dbReference>
<dbReference type="GO" id="GO:0051213">
    <property type="term" value="F:dioxygenase activity"/>
    <property type="evidence" value="ECO:0007669"/>
    <property type="project" value="UniProtKB-KW"/>
</dbReference>
<name>A0A4Z1CG69_9ACTN</name>
<evidence type="ECO:0000313" key="8">
    <source>
        <dbReference type="Proteomes" id="UP000297496"/>
    </source>
</evidence>
<dbReference type="PANTHER" id="PTHR21266">
    <property type="entry name" value="IRON-SULFUR DOMAIN CONTAINING PROTEIN"/>
    <property type="match status" value="1"/>
</dbReference>
<dbReference type="Pfam" id="PF19112">
    <property type="entry name" value="VanA_C"/>
    <property type="match status" value="1"/>
</dbReference>
<dbReference type="InterPro" id="IPR050584">
    <property type="entry name" value="Cholesterol_7-desaturase"/>
</dbReference>
<gene>
    <name evidence="7" type="ORF">EXE59_12915</name>
</gene>
<dbReference type="RefSeq" id="WP_135839266.1">
    <property type="nucleotide sequence ID" value="NZ_SRRO01000001.1"/>
</dbReference>
<dbReference type="Gene3D" id="2.102.10.10">
    <property type="entry name" value="Rieske [2Fe-2S] iron-sulphur domain"/>
    <property type="match status" value="1"/>
</dbReference>
<dbReference type="SUPFAM" id="SSF55961">
    <property type="entry name" value="Bet v1-like"/>
    <property type="match status" value="1"/>
</dbReference>
<dbReference type="GO" id="GO:0004497">
    <property type="term" value="F:monooxygenase activity"/>
    <property type="evidence" value="ECO:0007669"/>
    <property type="project" value="UniProtKB-ARBA"/>
</dbReference>
<dbReference type="SUPFAM" id="SSF50022">
    <property type="entry name" value="ISP domain"/>
    <property type="match status" value="1"/>
</dbReference>
<keyword evidence="2" id="KW-0479">Metal-binding</keyword>
<dbReference type="InterPro" id="IPR044043">
    <property type="entry name" value="VanA_C_cat"/>
</dbReference>
<dbReference type="InterPro" id="IPR036922">
    <property type="entry name" value="Rieske_2Fe-2S_sf"/>
</dbReference>
<keyword evidence="3" id="KW-0560">Oxidoreductase</keyword>
<keyword evidence="4" id="KW-0408">Iron</keyword>
<dbReference type="InterPro" id="IPR017941">
    <property type="entry name" value="Rieske_2Fe-2S"/>
</dbReference>
<feature type="domain" description="Rieske" evidence="6">
    <location>
        <begin position="22"/>
        <end position="125"/>
    </location>
</feature>
<sequence>MAELMAGGRVAAKIFPHPLNAWYAVAWDHEVTAKALMSRTVAGKPMALYRTRDGRPVALADACWHRLAPLSMGKLVGDDEVQCPYHGLRFNSAGRCTAMPAQETINPSAMVPSYPVVERHRYLWVWPGDMTLADPDLIPDMHQMDDPEWAGDGLMIEAPCNYQLILDNLMDLTHEEFVHGSSIGQEELSESEFRTRLEDDGSVTVERWMLDVEPPPFWRKNIRDRFPDFTGRVDRWQIIHYYAPSTICIDVGVARAGTGAPQGDRSQGVNGYVMNTITPETDRTSHYFWAFMRNYRLDSQLITTQLREGVKGVFAEDEAMLAAQQAAIDANPDHEFYSLNIDAGGMWVRRILDRMLQTEGRAPVGSAAGSPVGSAR</sequence>
<dbReference type="PROSITE" id="PS51296">
    <property type="entry name" value="RIESKE"/>
    <property type="match status" value="1"/>
</dbReference>
<evidence type="ECO:0000259" key="6">
    <source>
        <dbReference type="PROSITE" id="PS51296"/>
    </source>
</evidence>
<dbReference type="CDD" id="cd08878">
    <property type="entry name" value="RHO_alpha_C_DMO-like"/>
    <property type="match status" value="1"/>
</dbReference>
<dbReference type="AlphaFoldDB" id="A0A4Z1CG69"/>
<dbReference type="Pfam" id="PF00355">
    <property type="entry name" value="Rieske"/>
    <property type="match status" value="1"/>
</dbReference>
<dbReference type="Proteomes" id="UP000297496">
    <property type="component" value="Unassembled WGS sequence"/>
</dbReference>
<evidence type="ECO:0000256" key="2">
    <source>
        <dbReference type="ARBA" id="ARBA00022723"/>
    </source>
</evidence>
<comment type="caution">
    <text evidence="7">The sequence shown here is derived from an EMBL/GenBank/DDBJ whole genome shotgun (WGS) entry which is preliminary data.</text>
</comment>